<accession>A0A9X9A5B1</accession>
<dbReference type="GO" id="GO:0008168">
    <property type="term" value="F:methyltransferase activity"/>
    <property type="evidence" value="ECO:0007669"/>
    <property type="project" value="UniProtKB-KW"/>
</dbReference>
<reference evidence="1 2" key="1">
    <citation type="journal article" date="2019" name="Environ. Microbiol.">
        <title>An active ?-lactamase is a part of an orchestrated cell wall stress resistance network of Bacillus subtilis and related rhizosphere species.</title>
        <authorList>
            <person name="Bucher T."/>
            <person name="Keren-Paz A."/>
            <person name="Hausser J."/>
            <person name="Olender T."/>
            <person name="Cytryn E."/>
            <person name="Kolodkin-Gal I."/>
        </authorList>
    </citation>
    <scope>NUCLEOTIDE SEQUENCE [LARGE SCALE GENOMIC DNA]</scope>
    <source>
        <strain evidence="1 2">I32</strain>
    </source>
</reference>
<feature type="non-terminal residue" evidence="1">
    <location>
        <position position="1"/>
    </location>
</feature>
<proteinExistence type="predicted"/>
<dbReference type="Proteomes" id="UP000308444">
    <property type="component" value="Unassembled WGS sequence"/>
</dbReference>
<keyword evidence="1" id="KW-0489">Methyltransferase</keyword>
<dbReference type="GO" id="GO:0032259">
    <property type="term" value="P:methylation"/>
    <property type="evidence" value="ECO:0007669"/>
    <property type="project" value="UniProtKB-KW"/>
</dbReference>
<sequence>AIEKMKEVDEKSYYYLNTNPHFLIIKATNK</sequence>
<name>A0A9X9A5B1_BACCE</name>
<keyword evidence="1" id="KW-0808">Transferase</keyword>
<comment type="caution">
    <text evidence="1">The sequence shown here is derived from an EMBL/GenBank/DDBJ whole genome shotgun (WGS) entry which is preliminary data.</text>
</comment>
<dbReference type="EMBL" id="SZOH01002200">
    <property type="protein sequence ID" value="TKI96295.1"/>
    <property type="molecule type" value="Genomic_DNA"/>
</dbReference>
<evidence type="ECO:0000313" key="1">
    <source>
        <dbReference type="EMBL" id="TKI96295.1"/>
    </source>
</evidence>
<evidence type="ECO:0000313" key="2">
    <source>
        <dbReference type="Proteomes" id="UP000308444"/>
    </source>
</evidence>
<gene>
    <name evidence="1" type="ORF">FC695_26315</name>
</gene>
<organism evidence="1 2">
    <name type="scientific">Bacillus cereus</name>
    <dbReference type="NCBI Taxonomy" id="1396"/>
    <lineage>
        <taxon>Bacteria</taxon>
        <taxon>Bacillati</taxon>
        <taxon>Bacillota</taxon>
        <taxon>Bacilli</taxon>
        <taxon>Bacillales</taxon>
        <taxon>Bacillaceae</taxon>
        <taxon>Bacillus</taxon>
        <taxon>Bacillus cereus group</taxon>
    </lineage>
</organism>
<dbReference type="AlphaFoldDB" id="A0A9X9A5B1"/>
<protein>
    <submittedName>
        <fullName evidence="1">SAM-dependent methyltransferase</fullName>
    </submittedName>
</protein>